<dbReference type="EMBL" id="LACI01002732">
    <property type="protein sequence ID" value="KJU81364.1"/>
    <property type="molecule type" value="Genomic_DNA"/>
</dbReference>
<dbReference type="Proteomes" id="UP000033423">
    <property type="component" value="Unassembled WGS sequence"/>
</dbReference>
<evidence type="ECO:0000313" key="1">
    <source>
        <dbReference type="EMBL" id="KJU81364.1"/>
    </source>
</evidence>
<keyword evidence="2" id="KW-1185">Reference proteome</keyword>
<evidence type="ECO:0000313" key="2">
    <source>
        <dbReference type="Proteomes" id="UP000033423"/>
    </source>
</evidence>
<dbReference type="Pfam" id="PF08889">
    <property type="entry name" value="WbqC"/>
    <property type="match status" value="1"/>
</dbReference>
<accession>A0A0F3GHE4</accession>
<protein>
    <submittedName>
        <fullName evidence="1">WbqC-like protein family</fullName>
    </submittedName>
</protein>
<name>A0A0F3GHE4_9BACT</name>
<sequence length="232" mass="27426">MVVSIHQPSYFPWMGFLSKIFRSERYILMDDVQLADRAFQHRNLFLEQTGISKYLTIPFNRKGYRNKNIKDLTIHDCDWQRTHKKFIQFNYKKSHFFDEIFYFLDIFFSKKYVFLIDALIESMKLSMKLFDISTEMILQSSLVYRKDSRKSDLILELVKAVGGNIYLSGVGAIEYLIIDEFDREDIVVNFYTYEHLSYPQIHANEFVPGLSCIDVLFNIGIDSSKRLLRGVA</sequence>
<reference evidence="1 2" key="1">
    <citation type="submission" date="2015-02" db="EMBL/GenBank/DDBJ databases">
        <title>Single-cell genomics of uncultivated deep-branching MTB reveals a conserved set of magnetosome genes.</title>
        <authorList>
            <person name="Kolinko S."/>
            <person name="Richter M."/>
            <person name="Glockner F.O."/>
            <person name="Brachmann A."/>
            <person name="Schuler D."/>
        </authorList>
    </citation>
    <scope>NUCLEOTIDE SEQUENCE [LARGE SCALE GENOMIC DNA]</scope>
    <source>
        <strain evidence="1">TM-1</strain>
    </source>
</reference>
<proteinExistence type="predicted"/>
<gene>
    <name evidence="1" type="ORF">MBAV_006497</name>
</gene>
<comment type="caution">
    <text evidence="1">The sequence shown here is derived from an EMBL/GenBank/DDBJ whole genome shotgun (WGS) entry which is preliminary data.</text>
</comment>
<organism evidence="1 2">
    <name type="scientific">Candidatus Magnetobacterium bavaricum</name>
    <dbReference type="NCBI Taxonomy" id="29290"/>
    <lineage>
        <taxon>Bacteria</taxon>
        <taxon>Pseudomonadati</taxon>
        <taxon>Nitrospirota</taxon>
        <taxon>Thermodesulfovibrionia</taxon>
        <taxon>Thermodesulfovibrionales</taxon>
        <taxon>Candidatus Magnetobacteriaceae</taxon>
        <taxon>Candidatus Magnetobacterium</taxon>
    </lineage>
</organism>
<dbReference type="InterPro" id="IPR014985">
    <property type="entry name" value="WbqC"/>
</dbReference>
<dbReference type="AlphaFoldDB" id="A0A0F3GHE4"/>
<dbReference type="PATRIC" id="fig|29290.4.peg.8572"/>